<comment type="cofactor">
    <cofactor evidence="6">
        <name>Ca(2+)</name>
        <dbReference type="ChEBI" id="CHEBI:29108"/>
    </cofactor>
</comment>
<keyword evidence="7 9" id="KW-0378">Hydrolase</keyword>
<dbReference type="GO" id="GO:0016020">
    <property type="term" value="C:membrane"/>
    <property type="evidence" value="ECO:0007669"/>
    <property type="project" value="InterPro"/>
</dbReference>
<dbReference type="STRING" id="1036808.A0A0C3E772"/>
<dbReference type="PANTHER" id="PTHR45679:SF5">
    <property type="entry name" value="ER DEGRADATION-ENHANCING ALPHA-MANNOSIDASE-LIKE PROTEIN 1"/>
    <property type="match status" value="1"/>
</dbReference>
<dbReference type="Pfam" id="PF01532">
    <property type="entry name" value="Glyco_hydro_47"/>
    <property type="match status" value="1"/>
</dbReference>
<dbReference type="PRINTS" id="PR00747">
    <property type="entry name" value="GLYHDRLASE47"/>
</dbReference>
<dbReference type="GO" id="GO:0004571">
    <property type="term" value="F:mannosyl-oligosaccharide 1,2-alpha-mannosidase activity"/>
    <property type="evidence" value="ECO:0007669"/>
    <property type="project" value="InterPro"/>
</dbReference>
<dbReference type="PANTHER" id="PTHR45679">
    <property type="entry name" value="ER DEGRADATION-ENHANCING ALPHA-MANNOSIDASE-LIKE PROTEIN 2"/>
    <property type="match status" value="1"/>
</dbReference>
<dbReference type="InterPro" id="IPR044674">
    <property type="entry name" value="EDEM1/2/3"/>
</dbReference>
<dbReference type="AlphaFoldDB" id="A0A0C3E772"/>
<dbReference type="GO" id="GO:1904380">
    <property type="term" value="P:endoplasmic reticulum mannose trimming"/>
    <property type="evidence" value="ECO:0007669"/>
    <property type="project" value="InterPro"/>
</dbReference>
<evidence type="ECO:0000256" key="2">
    <source>
        <dbReference type="ARBA" id="ARBA00007658"/>
    </source>
</evidence>
<evidence type="ECO:0000256" key="3">
    <source>
        <dbReference type="ARBA" id="ARBA00022824"/>
    </source>
</evidence>
<organism evidence="9 10">
    <name type="scientific">Scleroderma citrinum Foug A</name>
    <dbReference type="NCBI Taxonomy" id="1036808"/>
    <lineage>
        <taxon>Eukaryota</taxon>
        <taxon>Fungi</taxon>
        <taxon>Dikarya</taxon>
        <taxon>Basidiomycota</taxon>
        <taxon>Agaricomycotina</taxon>
        <taxon>Agaricomycetes</taxon>
        <taxon>Agaricomycetidae</taxon>
        <taxon>Boletales</taxon>
        <taxon>Sclerodermatineae</taxon>
        <taxon>Sclerodermataceae</taxon>
        <taxon>Scleroderma</taxon>
    </lineage>
</organism>
<evidence type="ECO:0000313" key="10">
    <source>
        <dbReference type="Proteomes" id="UP000053989"/>
    </source>
</evidence>
<accession>A0A0C3E772</accession>
<dbReference type="FunCoup" id="A0A0C3E772">
    <property type="interactions" value="380"/>
</dbReference>
<dbReference type="EMBL" id="KN822008">
    <property type="protein sequence ID" value="KIM68610.1"/>
    <property type="molecule type" value="Genomic_DNA"/>
</dbReference>
<evidence type="ECO:0000256" key="5">
    <source>
        <dbReference type="PIRSR" id="PIRSR601382-1"/>
    </source>
</evidence>
<dbReference type="EC" id="3.2.1.-" evidence="7"/>
<dbReference type="Gene3D" id="3.50.30.30">
    <property type="match status" value="1"/>
</dbReference>
<dbReference type="InterPro" id="IPR046450">
    <property type="entry name" value="PA_dom_sf"/>
</dbReference>
<dbReference type="InterPro" id="IPR012341">
    <property type="entry name" value="6hp_glycosidase-like_sf"/>
</dbReference>
<dbReference type="GO" id="GO:0005509">
    <property type="term" value="F:calcium ion binding"/>
    <property type="evidence" value="ECO:0007669"/>
    <property type="project" value="InterPro"/>
</dbReference>
<evidence type="ECO:0000313" key="9">
    <source>
        <dbReference type="EMBL" id="KIM68610.1"/>
    </source>
</evidence>
<feature type="active site" evidence="5">
    <location>
        <position position="383"/>
    </location>
</feature>
<dbReference type="InterPro" id="IPR036026">
    <property type="entry name" value="Seven-hairpin_glycosidases"/>
</dbReference>
<feature type="active site" description="Proton donor" evidence="5">
    <location>
        <position position="364"/>
    </location>
</feature>
<proteinExistence type="inferred from homology"/>
<dbReference type="InterPro" id="IPR001382">
    <property type="entry name" value="Glyco_hydro_47"/>
</dbReference>
<dbReference type="GO" id="GO:0005975">
    <property type="term" value="P:carbohydrate metabolic process"/>
    <property type="evidence" value="ECO:0007669"/>
    <property type="project" value="InterPro"/>
</dbReference>
<evidence type="ECO:0000256" key="4">
    <source>
        <dbReference type="ARBA" id="ARBA00023180"/>
    </source>
</evidence>
<dbReference type="SUPFAM" id="SSF48225">
    <property type="entry name" value="Seven-hairpin glycosidases"/>
    <property type="match status" value="1"/>
</dbReference>
<keyword evidence="6" id="KW-0106">Calcium</keyword>
<dbReference type="GO" id="GO:0036503">
    <property type="term" value="P:ERAD pathway"/>
    <property type="evidence" value="ECO:0007669"/>
    <property type="project" value="UniProtKB-ARBA"/>
</dbReference>
<dbReference type="Pfam" id="PF02225">
    <property type="entry name" value="PA"/>
    <property type="match status" value="1"/>
</dbReference>
<feature type="binding site" evidence="6">
    <location>
        <position position="469"/>
    </location>
    <ligand>
        <name>Ca(2+)</name>
        <dbReference type="ChEBI" id="CHEBI:29108"/>
    </ligand>
</feature>
<keyword evidence="3" id="KW-0256">Endoplasmic reticulum</keyword>
<evidence type="ECO:0000259" key="8">
    <source>
        <dbReference type="Pfam" id="PF02225"/>
    </source>
</evidence>
<feature type="domain" description="PA" evidence="8">
    <location>
        <begin position="710"/>
        <end position="765"/>
    </location>
</feature>
<dbReference type="HOGENOM" id="CLU_003818_2_1_1"/>
<dbReference type="OrthoDB" id="8118055at2759"/>
<comment type="subcellular location">
    <subcellularLocation>
        <location evidence="1">Endoplasmic reticulum</location>
    </subcellularLocation>
</comment>
<dbReference type="InterPro" id="IPR003137">
    <property type="entry name" value="PA_domain"/>
</dbReference>
<evidence type="ECO:0000256" key="1">
    <source>
        <dbReference type="ARBA" id="ARBA00004240"/>
    </source>
</evidence>
<evidence type="ECO:0000256" key="6">
    <source>
        <dbReference type="PIRSR" id="PIRSR601382-2"/>
    </source>
</evidence>
<protein>
    <recommendedName>
        <fullName evidence="7">alpha-1,2-Mannosidase</fullName>
        <ecNumber evidence="7">3.2.1.-</ecNumber>
    </recommendedName>
</protein>
<evidence type="ECO:0000256" key="7">
    <source>
        <dbReference type="RuleBase" id="RU361193"/>
    </source>
</evidence>
<gene>
    <name evidence="9" type="ORF">SCLCIDRAFT_19981</name>
</gene>
<keyword evidence="7" id="KW-0326">Glycosidase</keyword>
<keyword evidence="10" id="KW-1185">Reference proteome</keyword>
<dbReference type="Proteomes" id="UP000053989">
    <property type="component" value="Unassembled WGS sequence"/>
</dbReference>
<sequence length="850" mass="95255">MTYISLVLYSSGEQPTTVTASGDTWTKGRKEALRDSTRELWYHGFNNYMSRAFPFDELSPLSCKGRGPDLENPANIAFNDVAGNFSLTLVDVLDTFVVLGDPPGFQRAVRDVIDWVSFDVDTKPQVFETTIRVLGGLLSGHIFASKPGQPFFLPWYRGQLLDLAHDLGKRLLPAFATPTGLPYSRLNLRHGVAEGESLNTCTAGAGSLILEFATLSRLTGDERFEKAAYKAYFAVWNRRSDIGLVGNTINIWTGAWTPPEVSNTGAGIDSFYEYALKWYILSGEVEFLDVWNEAYANVMRYARSTDGYWFRNVNMRTGNMAYSTIDALSAFWPGLQVLAGDVQNAIKSHLTYWNIWKRHSGMPEVWDVNFMQATSFHYPLRPEFIESTWYLYRATRDTFYLDVGERILQDITTRSKVECGLTGIKDLRVNERDDRMESFVLSETLKYLYLLFDEDNQLHGNDLHYVLTTEGHILTLPTDVLKPISPSRRRMRGDENHQCPVYEPFLGSRTLGRGYGLVRGVGWRSDVEYARYLIGGEPQPSDEHYWSLDGWCEMPHTELFSYDFVMSSGGHVVREDPNPGIHKLRPVADGFVLQNVTGIRAHIVSRLDGKGYDITKLGPHAVRKGQLVYINDTTLLSPGENLAKFHREPTIRLRIFLDTVDPLEDGGGLDMDIYVTAQTAMFGADLSGSSASTTLFGHEGGMRIRKDDSNRLGCKDYEQDFTGDALVVWRGECTFLEKLIYARDAGASGVIVVSDDDEAIQPSATVEEIAAAGNLEHVALVLLPHSSGKDLVAMVEGAGVLSYGHVLFSLDRWALPPQGWAEVDEESRENAMHVLYIHGRALLNTRLLVP</sequence>
<dbReference type="InParanoid" id="A0A0C3E772"/>
<dbReference type="Gene3D" id="1.50.10.10">
    <property type="match status" value="1"/>
</dbReference>
<comment type="similarity">
    <text evidence="2 7">Belongs to the glycosyl hydrolase 47 family.</text>
</comment>
<reference evidence="10" key="2">
    <citation type="submission" date="2015-01" db="EMBL/GenBank/DDBJ databases">
        <title>Evolutionary Origins and Diversification of the Mycorrhizal Mutualists.</title>
        <authorList>
            <consortium name="DOE Joint Genome Institute"/>
            <consortium name="Mycorrhizal Genomics Consortium"/>
            <person name="Kohler A."/>
            <person name="Kuo A."/>
            <person name="Nagy L.G."/>
            <person name="Floudas D."/>
            <person name="Copeland A."/>
            <person name="Barry K.W."/>
            <person name="Cichocki N."/>
            <person name="Veneault-Fourrey C."/>
            <person name="LaButti K."/>
            <person name="Lindquist E.A."/>
            <person name="Lipzen A."/>
            <person name="Lundell T."/>
            <person name="Morin E."/>
            <person name="Murat C."/>
            <person name="Riley R."/>
            <person name="Ohm R."/>
            <person name="Sun H."/>
            <person name="Tunlid A."/>
            <person name="Henrissat B."/>
            <person name="Grigoriev I.V."/>
            <person name="Hibbett D.S."/>
            <person name="Martin F."/>
        </authorList>
    </citation>
    <scope>NUCLEOTIDE SEQUENCE [LARGE SCALE GENOMIC DNA]</scope>
    <source>
        <strain evidence="10">Foug A</strain>
    </source>
</reference>
<feature type="active site" evidence="5">
    <location>
        <position position="269"/>
    </location>
</feature>
<feature type="active site" description="Proton donor" evidence="5">
    <location>
        <position position="128"/>
    </location>
</feature>
<keyword evidence="4" id="KW-0325">Glycoprotein</keyword>
<keyword evidence="6" id="KW-0479">Metal-binding</keyword>
<reference evidence="9 10" key="1">
    <citation type="submission" date="2014-04" db="EMBL/GenBank/DDBJ databases">
        <authorList>
            <consortium name="DOE Joint Genome Institute"/>
            <person name="Kuo A."/>
            <person name="Kohler A."/>
            <person name="Nagy L.G."/>
            <person name="Floudas D."/>
            <person name="Copeland A."/>
            <person name="Barry K.W."/>
            <person name="Cichocki N."/>
            <person name="Veneault-Fourrey C."/>
            <person name="LaButti K."/>
            <person name="Lindquist E.A."/>
            <person name="Lipzen A."/>
            <person name="Lundell T."/>
            <person name="Morin E."/>
            <person name="Murat C."/>
            <person name="Sun H."/>
            <person name="Tunlid A."/>
            <person name="Henrissat B."/>
            <person name="Grigoriev I.V."/>
            <person name="Hibbett D.S."/>
            <person name="Martin F."/>
            <person name="Nordberg H.P."/>
            <person name="Cantor M.N."/>
            <person name="Hua S.X."/>
        </authorList>
    </citation>
    <scope>NUCLEOTIDE SEQUENCE [LARGE SCALE GENOMIC DNA]</scope>
    <source>
        <strain evidence="9 10">Foug A</strain>
    </source>
</reference>
<dbReference type="GO" id="GO:0044322">
    <property type="term" value="C:endoplasmic reticulum quality control compartment"/>
    <property type="evidence" value="ECO:0007669"/>
    <property type="project" value="GOC"/>
</dbReference>
<dbReference type="SUPFAM" id="SSF52025">
    <property type="entry name" value="PA domain"/>
    <property type="match status" value="1"/>
</dbReference>
<name>A0A0C3E772_9AGAM</name>